<dbReference type="InterPro" id="IPR038375">
    <property type="entry name" value="NDUFAF7_sf"/>
</dbReference>
<accession>B9Z8J5</accession>
<evidence type="ECO:0008006" key="5">
    <source>
        <dbReference type="Google" id="ProtNLM"/>
    </source>
</evidence>
<dbReference type="Proteomes" id="UP000003165">
    <property type="component" value="Unassembled WGS sequence"/>
</dbReference>
<dbReference type="InterPro" id="IPR003788">
    <property type="entry name" value="NDUFAF7"/>
</dbReference>
<dbReference type="Gene3D" id="3.40.50.12710">
    <property type="match status" value="1"/>
</dbReference>
<dbReference type="SUPFAM" id="SSF53335">
    <property type="entry name" value="S-adenosyl-L-methionine-dependent methyltransferases"/>
    <property type="match status" value="1"/>
</dbReference>
<dbReference type="GO" id="GO:0032259">
    <property type="term" value="P:methylation"/>
    <property type="evidence" value="ECO:0007669"/>
    <property type="project" value="UniProtKB-KW"/>
</dbReference>
<dbReference type="EMBL" id="ACIS01000013">
    <property type="protein sequence ID" value="EEG06933.1"/>
    <property type="molecule type" value="Genomic_DNA"/>
</dbReference>
<protein>
    <recommendedName>
        <fullName evidence="5">SAM-dependent methyltransferase</fullName>
    </recommendedName>
</protein>
<name>B9Z8J5_9NEIS</name>
<gene>
    <name evidence="3" type="ORF">FuraDRAFT_3681</name>
</gene>
<dbReference type="Pfam" id="PF02636">
    <property type="entry name" value="Methyltransf_28"/>
    <property type="match status" value="1"/>
</dbReference>
<keyword evidence="1" id="KW-0489">Methyltransferase</keyword>
<evidence type="ECO:0000256" key="2">
    <source>
        <dbReference type="ARBA" id="ARBA00022679"/>
    </source>
</evidence>
<dbReference type="PANTHER" id="PTHR12049:SF7">
    <property type="entry name" value="PROTEIN ARGININE METHYLTRANSFERASE NDUFAF7, MITOCHONDRIAL"/>
    <property type="match status" value="1"/>
</dbReference>
<dbReference type="AlphaFoldDB" id="B9Z8J5"/>
<organism evidence="3 4">
    <name type="scientific">Pseudogulbenkiania ferrooxidans 2002</name>
    <dbReference type="NCBI Taxonomy" id="279714"/>
    <lineage>
        <taxon>Bacteria</taxon>
        <taxon>Pseudomonadati</taxon>
        <taxon>Pseudomonadota</taxon>
        <taxon>Betaproteobacteria</taxon>
        <taxon>Neisseriales</taxon>
        <taxon>Chromobacteriaceae</taxon>
        <taxon>Pseudogulbenkiania</taxon>
    </lineage>
</organism>
<comment type="caution">
    <text evidence="3">The sequence shown here is derived from an EMBL/GenBank/DDBJ whole genome shotgun (WGS) entry which is preliminary data.</text>
</comment>
<evidence type="ECO:0000256" key="1">
    <source>
        <dbReference type="ARBA" id="ARBA00022603"/>
    </source>
</evidence>
<proteinExistence type="predicted"/>
<dbReference type="PANTHER" id="PTHR12049">
    <property type="entry name" value="PROTEIN ARGININE METHYLTRANSFERASE NDUFAF7, MITOCHONDRIAL"/>
    <property type="match status" value="1"/>
</dbReference>
<reference evidence="3 4" key="1">
    <citation type="submission" date="2009-02" db="EMBL/GenBank/DDBJ databases">
        <title>Sequencing of the draft genome and assembly of Lutiella nitroferrum 2002.</title>
        <authorList>
            <consortium name="US DOE Joint Genome Institute (JGI-PGF)"/>
            <person name="Lucas S."/>
            <person name="Copeland A."/>
            <person name="Lapidus A."/>
            <person name="Glavina del Rio T."/>
            <person name="Tice H."/>
            <person name="Bruce D."/>
            <person name="Goodwin L."/>
            <person name="Pitluck S."/>
            <person name="Larimer F."/>
            <person name="Land M.L."/>
            <person name="Hauser L."/>
            <person name="Coates J.D."/>
        </authorList>
    </citation>
    <scope>NUCLEOTIDE SEQUENCE [LARGE SCALE GENOMIC DNA]</scope>
    <source>
        <strain evidence="3 4">2002</strain>
    </source>
</reference>
<keyword evidence="4" id="KW-1185">Reference proteome</keyword>
<dbReference type="GO" id="GO:0035243">
    <property type="term" value="F:protein-arginine omega-N symmetric methyltransferase activity"/>
    <property type="evidence" value="ECO:0007669"/>
    <property type="project" value="TreeGrafter"/>
</dbReference>
<evidence type="ECO:0000313" key="3">
    <source>
        <dbReference type="EMBL" id="EEG06933.1"/>
    </source>
</evidence>
<evidence type="ECO:0000313" key="4">
    <source>
        <dbReference type="Proteomes" id="UP000003165"/>
    </source>
</evidence>
<keyword evidence="2" id="KW-0808">Transferase</keyword>
<dbReference type="RefSeq" id="WP_008955699.1">
    <property type="nucleotide sequence ID" value="NZ_ACIS01000013.1"/>
</dbReference>
<dbReference type="InterPro" id="IPR029063">
    <property type="entry name" value="SAM-dependent_MTases_sf"/>
</dbReference>
<sequence>MTQLPAPDAAALAVSQELSRHIAAEIATHDGWIPFSRYMELALYAPSLGYYSAGSRKFGAAGDFVTAPELSPYFGRTLARQLAELLPQTGGTLYEFGAGTGRLAVDILTELEALGQLPERYAIIDLSADLVERQRQTLAEALPHLAGRVEWLSELPEQFDGVIIGNEVLDAMPCELLHWTPTPQQRGVTVRDGAFAWEDRPIADPRLAAVAAALPPEAAGYLSEVSLANRAFIATLAARLVRGAILLIDYGFPEREYYHPQRHMGTLIGHYRHHTVDDPFYLPGLMDLTSHVDFTAVALAGTDAGLDLIGYTTQAQFLVNAGITALLQQLDPDDVARYAPRVAAVQKLLSPNEMGELFKVIGFGKGVSIDWIGLTEGDRCHAL</sequence>
<dbReference type="eggNOG" id="COG1565">
    <property type="taxonomic scope" value="Bacteria"/>
</dbReference>